<dbReference type="InterPro" id="IPR036206">
    <property type="entry name" value="ThiamineP_synth_sf"/>
</dbReference>
<dbReference type="Proteomes" id="UP000053902">
    <property type="component" value="Unassembled WGS sequence"/>
</dbReference>
<comment type="catalytic activity">
    <reaction evidence="8 9 10">
        <text>2-[(2R,5Z)-2-carboxy-4-methylthiazol-5(2H)-ylidene]ethyl phosphate + 4-amino-2-methyl-5-(diphosphooxymethyl)pyrimidine + 2 H(+) = thiamine phosphate + CO2 + diphosphate</text>
        <dbReference type="Rhea" id="RHEA:47844"/>
        <dbReference type="ChEBI" id="CHEBI:15378"/>
        <dbReference type="ChEBI" id="CHEBI:16526"/>
        <dbReference type="ChEBI" id="CHEBI:33019"/>
        <dbReference type="ChEBI" id="CHEBI:37575"/>
        <dbReference type="ChEBI" id="CHEBI:57841"/>
        <dbReference type="ChEBI" id="CHEBI:62899"/>
        <dbReference type="EC" id="2.5.1.3"/>
    </reaction>
</comment>
<keyword evidence="14" id="KW-1185">Reference proteome</keyword>
<dbReference type="STRING" id="1499686.BN1079_01875"/>
<dbReference type="HAMAP" id="MF_00097">
    <property type="entry name" value="TMP_synthase"/>
    <property type="match status" value="1"/>
</dbReference>
<protein>
    <recommendedName>
        <fullName evidence="9">Thiamine-phosphate synthase</fullName>
        <shortName evidence="9">TP synthase</shortName>
        <shortName evidence="9">TPS</shortName>
        <ecNumber evidence="9">2.5.1.3</ecNumber>
    </recommendedName>
    <alternativeName>
        <fullName evidence="9">Thiamine-phosphate pyrophosphorylase</fullName>
        <shortName evidence="9">TMP pyrophosphorylase</shortName>
        <shortName evidence="9">TMP-PPase</shortName>
    </alternativeName>
</protein>
<dbReference type="GO" id="GO:0009228">
    <property type="term" value="P:thiamine biosynthetic process"/>
    <property type="evidence" value="ECO:0007669"/>
    <property type="project" value="UniProtKB-KW"/>
</dbReference>
<dbReference type="SUPFAM" id="SSF51391">
    <property type="entry name" value="Thiamin phosphate synthase"/>
    <property type="match status" value="1"/>
</dbReference>
<dbReference type="OrthoDB" id="9789949at2"/>
<dbReference type="GO" id="GO:0004789">
    <property type="term" value="F:thiamine-phosphate diphosphorylase activity"/>
    <property type="evidence" value="ECO:0007669"/>
    <property type="project" value="UniProtKB-UniRule"/>
</dbReference>
<evidence type="ECO:0000256" key="7">
    <source>
        <dbReference type="ARBA" id="ARBA00047851"/>
    </source>
</evidence>
<evidence type="ECO:0000256" key="10">
    <source>
        <dbReference type="RuleBase" id="RU003826"/>
    </source>
</evidence>
<sequence length="213" mass="22213">MKGVNKLRGLYAITDSKLLADGRLLPYAEAALKGGARLLQYRDKVGSAATRLREADALRELCERHGATLIINDDAELAARLGVGLHLGQEDGSLATARALLGGRAVIGATCHASIELAEQARREGASYVAFGRFFNSNTKPGAPAATLELLEQARQHVALPIVAIGGVTLDNASQLIASGASLVAVVHALFAADSASEVERRARAFSSLFAAG</sequence>
<evidence type="ECO:0000256" key="5">
    <source>
        <dbReference type="ARBA" id="ARBA00022977"/>
    </source>
</evidence>
<keyword evidence="3 9" id="KW-0479">Metal-binding</keyword>
<feature type="binding site" evidence="9">
    <location>
        <position position="167"/>
    </location>
    <ligand>
        <name>2-[(2R,5Z)-2-carboxy-4-methylthiazol-5(2H)-ylidene]ethyl phosphate</name>
        <dbReference type="ChEBI" id="CHEBI:62899"/>
    </ligand>
</feature>
<dbReference type="NCBIfam" id="TIGR00693">
    <property type="entry name" value="thiE"/>
    <property type="match status" value="1"/>
</dbReference>
<evidence type="ECO:0000256" key="2">
    <source>
        <dbReference type="ARBA" id="ARBA00022679"/>
    </source>
</evidence>
<organism evidence="13 14">
    <name type="scientific">Pseudomonas saudiphocaensis</name>
    <dbReference type="NCBI Taxonomy" id="1499686"/>
    <lineage>
        <taxon>Bacteria</taxon>
        <taxon>Pseudomonadati</taxon>
        <taxon>Pseudomonadota</taxon>
        <taxon>Gammaproteobacteria</taxon>
        <taxon>Pseudomonadales</taxon>
        <taxon>Pseudomonadaceae</taxon>
        <taxon>Pseudomonas</taxon>
    </lineage>
</organism>
<dbReference type="EC" id="2.5.1.3" evidence="9"/>
<gene>
    <name evidence="9 13" type="primary">thiE</name>
    <name evidence="13" type="ORF">BN1079_01875</name>
</gene>
<dbReference type="eggNOG" id="COG0352">
    <property type="taxonomic scope" value="Bacteria"/>
</dbReference>
<dbReference type="CDD" id="cd00564">
    <property type="entry name" value="TMP_TenI"/>
    <property type="match status" value="1"/>
</dbReference>
<dbReference type="EMBL" id="CCSF01000001">
    <property type="protein sequence ID" value="CDZ94552.1"/>
    <property type="molecule type" value="Genomic_DNA"/>
</dbReference>
<dbReference type="RefSeq" id="WP_037023830.1">
    <property type="nucleotide sequence ID" value="NZ_CCSF01000001.1"/>
</dbReference>
<feature type="binding site" evidence="9">
    <location>
        <begin position="40"/>
        <end position="44"/>
    </location>
    <ligand>
        <name>4-amino-2-methyl-5-(diphosphooxymethyl)pyrimidine</name>
        <dbReference type="ChEBI" id="CHEBI:57841"/>
    </ligand>
</feature>
<comment type="function">
    <text evidence="9">Condenses 4-methyl-5-(beta-hydroxyethyl)thiazole monophosphate (THZ-P) and 2-methyl-4-amino-5-hydroxymethyl pyrimidine pyrophosphate (HMP-PP) to form thiamine monophosphate (TMP).</text>
</comment>
<comment type="cofactor">
    <cofactor evidence="9">
        <name>Mg(2+)</name>
        <dbReference type="ChEBI" id="CHEBI:18420"/>
    </cofactor>
    <text evidence="9">Binds 1 Mg(2+) ion per subunit.</text>
</comment>
<accession>A0A078LW78</accession>
<comment type="caution">
    <text evidence="9">Lacks conserved residue(s) required for the propagation of feature annotation.</text>
</comment>
<comment type="pathway">
    <text evidence="1 9 11">Cofactor biosynthesis; thiamine diphosphate biosynthesis; thiamine phosphate from 4-amino-2-methyl-5-diphosphomethylpyrimidine and 4-methyl-5-(2-phosphoethyl)-thiazole: step 1/1.</text>
</comment>
<comment type="catalytic activity">
    <reaction evidence="7 9 10">
        <text>2-(2-carboxy-4-methylthiazol-5-yl)ethyl phosphate + 4-amino-2-methyl-5-(diphosphooxymethyl)pyrimidine + 2 H(+) = thiamine phosphate + CO2 + diphosphate</text>
        <dbReference type="Rhea" id="RHEA:47848"/>
        <dbReference type="ChEBI" id="CHEBI:15378"/>
        <dbReference type="ChEBI" id="CHEBI:16526"/>
        <dbReference type="ChEBI" id="CHEBI:33019"/>
        <dbReference type="ChEBI" id="CHEBI:37575"/>
        <dbReference type="ChEBI" id="CHEBI:57841"/>
        <dbReference type="ChEBI" id="CHEBI:62890"/>
        <dbReference type="EC" id="2.5.1.3"/>
    </reaction>
</comment>
<evidence type="ECO:0000256" key="3">
    <source>
        <dbReference type="ARBA" id="ARBA00022723"/>
    </source>
</evidence>
<proteinExistence type="inferred from homology"/>
<feature type="binding site" evidence="9">
    <location>
        <position position="110"/>
    </location>
    <ligand>
        <name>4-amino-2-methyl-5-(diphosphooxymethyl)pyrimidine</name>
        <dbReference type="ChEBI" id="CHEBI:57841"/>
    </ligand>
</feature>
<evidence type="ECO:0000256" key="9">
    <source>
        <dbReference type="HAMAP-Rule" id="MF_00097"/>
    </source>
</evidence>
<evidence type="ECO:0000256" key="8">
    <source>
        <dbReference type="ARBA" id="ARBA00047883"/>
    </source>
</evidence>
<feature type="binding site" evidence="9">
    <location>
        <position position="91"/>
    </location>
    <ligand>
        <name>Mg(2+)</name>
        <dbReference type="ChEBI" id="CHEBI:18420"/>
    </ligand>
</feature>
<keyword evidence="4 9" id="KW-0460">Magnesium</keyword>
<keyword evidence="2 9" id="KW-0808">Transferase</keyword>
<name>A0A078LW78_9PSED</name>
<evidence type="ECO:0000313" key="14">
    <source>
        <dbReference type="Proteomes" id="UP000053902"/>
    </source>
</evidence>
<dbReference type="Gene3D" id="3.20.20.70">
    <property type="entry name" value="Aldolase class I"/>
    <property type="match status" value="1"/>
</dbReference>
<dbReference type="InterPro" id="IPR022998">
    <property type="entry name" value="ThiamineP_synth_TenI"/>
</dbReference>
<dbReference type="PANTHER" id="PTHR20857:SF15">
    <property type="entry name" value="THIAMINE-PHOSPHATE SYNTHASE"/>
    <property type="match status" value="1"/>
</dbReference>
<feature type="binding site" evidence="9">
    <location>
        <begin position="137"/>
        <end position="139"/>
    </location>
    <ligand>
        <name>2-[(2R,5Z)-2-carboxy-4-methylthiazol-5(2H)-ylidene]ethyl phosphate</name>
        <dbReference type="ChEBI" id="CHEBI:62899"/>
    </ligand>
</feature>
<dbReference type="GO" id="GO:0000287">
    <property type="term" value="F:magnesium ion binding"/>
    <property type="evidence" value="ECO:0007669"/>
    <property type="project" value="UniProtKB-UniRule"/>
</dbReference>
<dbReference type="InterPro" id="IPR013785">
    <property type="entry name" value="Aldolase_TIM"/>
</dbReference>
<dbReference type="GO" id="GO:0009229">
    <property type="term" value="P:thiamine diphosphate biosynthetic process"/>
    <property type="evidence" value="ECO:0007669"/>
    <property type="project" value="UniProtKB-UniRule"/>
</dbReference>
<dbReference type="Pfam" id="PF02581">
    <property type="entry name" value="TMP-TENI"/>
    <property type="match status" value="1"/>
</dbReference>
<feature type="binding site" evidence="9">
    <location>
        <position position="140"/>
    </location>
    <ligand>
        <name>4-amino-2-methyl-5-(diphosphooxymethyl)pyrimidine</name>
        <dbReference type="ChEBI" id="CHEBI:57841"/>
    </ligand>
</feature>
<feature type="binding site" evidence="9">
    <location>
        <position position="73"/>
    </location>
    <ligand>
        <name>Mg(2+)</name>
        <dbReference type="ChEBI" id="CHEBI:18420"/>
    </ligand>
</feature>
<dbReference type="AlphaFoldDB" id="A0A078LW78"/>
<dbReference type="UniPathway" id="UPA00060">
    <property type="reaction ID" value="UER00141"/>
</dbReference>
<evidence type="ECO:0000259" key="12">
    <source>
        <dbReference type="Pfam" id="PF02581"/>
    </source>
</evidence>
<evidence type="ECO:0000256" key="11">
    <source>
        <dbReference type="RuleBase" id="RU004253"/>
    </source>
</evidence>
<reference evidence="13 14" key="1">
    <citation type="submission" date="2014-07" db="EMBL/GenBank/DDBJ databases">
        <authorList>
            <person name="Urmite Genomes Urmite Genomes"/>
        </authorList>
    </citation>
    <scope>NUCLEOTIDE SEQUENCE [LARGE SCALE GENOMIC DNA]</scope>
    <source>
        <strain evidence="13 14">20_BN</strain>
    </source>
</reference>
<evidence type="ECO:0000313" key="13">
    <source>
        <dbReference type="EMBL" id="CDZ94552.1"/>
    </source>
</evidence>
<comment type="similarity">
    <text evidence="9 10">Belongs to the thiamine-phosphate synthase family.</text>
</comment>
<dbReference type="PANTHER" id="PTHR20857">
    <property type="entry name" value="THIAMINE-PHOSPHATE PYROPHOSPHORYLASE"/>
    <property type="match status" value="1"/>
</dbReference>
<evidence type="ECO:0000256" key="6">
    <source>
        <dbReference type="ARBA" id="ARBA00047334"/>
    </source>
</evidence>
<feature type="binding site" evidence="9">
    <location>
        <position position="72"/>
    </location>
    <ligand>
        <name>4-amino-2-methyl-5-(diphosphooxymethyl)pyrimidine</name>
        <dbReference type="ChEBI" id="CHEBI:57841"/>
    </ligand>
</feature>
<evidence type="ECO:0000256" key="1">
    <source>
        <dbReference type="ARBA" id="ARBA00005165"/>
    </source>
</evidence>
<dbReference type="HOGENOM" id="CLU_018272_3_1_6"/>
<dbReference type="InterPro" id="IPR034291">
    <property type="entry name" value="TMP_synthase"/>
</dbReference>
<feature type="domain" description="Thiamine phosphate synthase/TenI" evidence="12">
    <location>
        <begin position="10"/>
        <end position="190"/>
    </location>
</feature>
<dbReference type="GO" id="GO:0005737">
    <property type="term" value="C:cytoplasm"/>
    <property type="evidence" value="ECO:0007669"/>
    <property type="project" value="TreeGrafter"/>
</dbReference>
<comment type="catalytic activity">
    <reaction evidence="6 9 10">
        <text>4-methyl-5-(2-phosphooxyethyl)-thiazole + 4-amino-2-methyl-5-(diphosphooxymethyl)pyrimidine + H(+) = thiamine phosphate + diphosphate</text>
        <dbReference type="Rhea" id="RHEA:22328"/>
        <dbReference type="ChEBI" id="CHEBI:15378"/>
        <dbReference type="ChEBI" id="CHEBI:33019"/>
        <dbReference type="ChEBI" id="CHEBI:37575"/>
        <dbReference type="ChEBI" id="CHEBI:57841"/>
        <dbReference type="ChEBI" id="CHEBI:58296"/>
        <dbReference type="EC" id="2.5.1.3"/>
    </reaction>
</comment>
<keyword evidence="5 9" id="KW-0784">Thiamine biosynthesis</keyword>
<evidence type="ECO:0000256" key="4">
    <source>
        <dbReference type="ARBA" id="ARBA00022842"/>
    </source>
</evidence>